<evidence type="ECO:0000259" key="2">
    <source>
        <dbReference type="PROSITE" id="PS51352"/>
    </source>
</evidence>
<feature type="domain" description="Thioredoxin" evidence="2">
    <location>
        <begin position="72"/>
        <end position="217"/>
    </location>
</feature>
<dbReference type="NCBIfam" id="NF047696">
    <property type="entry name" value="ThlDiSintTplARhiz"/>
    <property type="match status" value="1"/>
</dbReference>
<dbReference type="Gene3D" id="3.40.30.10">
    <property type="entry name" value="Glutaredoxin"/>
    <property type="match status" value="1"/>
</dbReference>
<dbReference type="InterPro" id="IPR013766">
    <property type="entry name" value="Thioredoxin_domain"/>
</dbReference>
<name>A0ABW3FCD3_9HYPH</name>
<dbReference type="PROSITE" id="PS51352">
    <property type="entry name" value="THIOREDOXIN_2"/>
    <property type="match status" value="1"/>
</dbReference>
<evidence type="ECO:0000256" key="1">
    <source>
        <dbReference type="ARBA" id="ARBA00023284"/>
    </source>
</evidence>
<dbReference type="InterPro" id="IPR050553">
    <property type="entry name" value="Thioredoxin_ResA/DsbE_sf"/>
</dbReference>
<evidence type="ECO:0000313" key="4">
    <source>
        <dbReference type="Proteomes" id="UP001597101"/>
    </source>
</evidence>
<dbReference type="RefSeq" id="WP_377210779.1">
    <property type="nucleotide sequence ID" value="NZ_JBHTJV010000002.1"/>
</dbReference>
<dbReference type="SUPFAM" id="SSF52833">
    <property type="entry name" value="Thioredoxin-like"/>
    <property type="match status" value="1"/>
</dbReference>
<organism evidence="3 4">
    <name type="scientific">Pseudahrensia aquimaris</name>
    <dbReference type="NCBI Taxonomy" id="744461"/>
    <lineage>
        <taxon>Bacteria</taxon>
        <taxon>Pseudomonadati</taxon>
        <taxon>Pseudomonadota</taxon>
        <taxon>Alphaproteobacteria</taxon>
        <taxon>Hyphomicrobiales</taxon>
        <taxon>Ahrensiaceae</taxon>
        <taxon>Pseudahrensia</taxon>
    </lineage>
</organism>
<dbReference type="InterPro" id="IPR000866">
    <property type="entry name" value="AhpC/TSA"/>
</dbReference>
<reference evidence="4" key="1">
    <citation type="journal article" date="2019" name="Int. J. Syst. Evol. Microbiol.">
        <title>The Global Catalogue of Microorganisms (GCM) 10K type strain sequencing project: providing services to taxonomists for standard genome sequencing and annotation.</title>
        <authorList>
            <consortium name="The Broad Institute Genomics Platform"/>
            <consortium name="The Broad Institute Genome Sequencing Center for Infectious Disease"/>
            <person name="Wu L."/>
            <person name="Ma J."/>
        </authorList>
    </citation>
    <scope>NUCLEOTIDE SEQUENCE [LARGE SCALE GENOMIC DNA]</scope>
    <source>
        <strain evidence="4">CCUG 60023</strain>
    </source>
</reference>
<comment type="caution">
    <text evidence="3">The sequence shown here is derived from an EMBL/GenBank/DDBJ whole genome shotgun (WGS) entry which is preliminary data.</text>
</comment>
<keyword evidence="1" id="KW-0676">Redox-active center</keyword>
<sequence length="217" mass="22906">MSQSAKSNGLLLPVIVGVACLALAGGLYAFFSGDGKPEEEMETAAAECVISDDLRTKLTAASVGEVAAFNVSEKPTKLPAISFKDGDGTTRGIDDWSGRTVLMNLWATWCAPCRKEMPDLQALDAELGGDSFEVVAVSVDQGEPQKPKDFYNEIGLDTLGFYHDGTVDTLFTLKQASLAFGLPATLLIDGEGCVLGVLNGPALWAGEDAKRLVRAAM</sequence>
<dbReference type="Proteomes" id="UP001597101">
    <property type="component" value="Unassembled WGS sequence"/>
</dbReference>
<keyword evidence="4" id="KW-1185">Reference proteome</keyword>
<dbReference type="EMBL" id="JBHTJV010000002">
    <property type="protein sequence ID" value="MFD0914925.1"/>
    <property type="molecule type" value="Genomic_DNA"/>
</dbReference>
<dbReference type="PANTHER" id="PTHR42852:SF13">
    <property type="entry name" value="PROTEIN DIPZ"/>
    <property type="match status" value="1"/>
</dbReference>
<gene>
    <name evidence="3" type="ORF">ACFQ14_00730</name>
</gene>
<evidence type="ECO:0000313" key="3">
    <source>
        <dbReference type="EMBL" id="MFD0914925.1"/>
    </source>
</evidence>
<protein>
    <submittedName>
        <fullName evidence="3">TlpA disulfide reductase family protein</fullName>
    </submittedName>
</protein>
<dbReference type="PANTHER" id="PTHR42852">
    <property type="entry name" value="THIOL:DISULFIDE INTERCHANGE PROTEIN DSBE"/>
    <property type="match status" value="1"/>
</dbReference>
<dbReference type="InterPro" id="IPR017937">
    <property type="entry name" value="Thioredoxin_CS"/>
</dbReference>
<dbReference type="PROSITE" id="PS51257">
    <property type="entry name" value="PROKAR_LIPOPROTEIN"/>
    <property type="match status" value="1"/>
</dbReference>
<dbReference type="PROSITE" id="PS00194">
    <property type="entry name" value="THIOREDOXIN_1"/>
    <property type="match status" value="1"/>
</dbReference>
<dbReference type="CDD" id="cd02966">
    <property type="entry name" value="TlpA_like_family"/>
    <property type="match status" value="1"/>
</dbReference>
<proteinExistence type="predicted"/>
<dbReference type="Pfam" id="PF00578">
    <property type="entry name" value="AhpC-TSA"/>
    <property type="match status" value="1"/>
</dbReference>
<accession>A0ABW3FCD3</accession>
<dbReference type="InterPro" id="IPR036249">
    <property type="entry name" value="Thioredoxin-like_sf"/>
</dbReference>